<dbReference type="GO" id="GO:0008757">
    <property type="term" value="F:S-adenosylmethionine-dependent methyltransferase activity"/>
    <property type="evidence" value="ECO:0007669"/>
    <property type="project" value="InterPro"/>
</dbReference>
<dbReference type="Gene3D" id="3.40.50.150">
    <property type="entry name" value="Vaccinia Virus protein VP39"/>
    <property type="match status" value="1"/>
</dbReference>
<keyword evidence="2" id="KW-0489">Methyltransferase</keyword>
<organism evidence="2 3">
    <name type="scientific">Solirubrobacter phytolaccae</name>
    <dbReference type="NCBI Taxonomy" id="1404360"/>
    <lineage>
        <taxon>Bacteria</taxon>
        <taxon>Bacillati</taxon>
        <taxon>Actinomycetota</taxon>
        <taxon>Thermoleophilia</taxon>
        <taxon>Solirubrobacterales</taxon>
        <taxon>Solirubrobacteraceae</taxon>
        <taxon>Solirubrobacter</taxon>
    </lineage>
</organism>
<gene>
    <name evidence="2" type="ORF">OJ997_18910</name>
</gene>
<dbReference type="AlphaFoldDB" id="A0A9X3NAF8"/>
<dbReference type="EMBL" id="JAPDDP010000035">
    <property type="protein sequence ID" value="MDA0182386.1"/>
    <property type="molecule type" value="Genomic_DNA"/>
</dbReference>
<evidence type="ECO:0000259" key="1">
    <source>
        <dbReference type="Pfam" id="PF08241"/>
    </source>
</evidence>
<dbReference type="SUPFAM" id="SSF53335">
    <property type="entry name" value="S-adenosyl-L-methionine-dependent methyltransferases"/>
    <property type="match status" value="1"/>
</dbReference>
<dbReference type="InterPro" id="IPR013216">
    <property type="entry name" value="Methyltransf_11"/>
</dbReference>
<proteinExistence type="predicted"/>
<dbReference type="GO" id="GO:0032259">
    <property type="term" value="P:methylation"/>
    <property type="evidence" value="ECO:0007669"/>
    <property type="project" value="UniProtKB-KW"/>
</dbReference>
<accession>A0A9X3NAF8</accession>
<reference evidence="2" key="1">
    <citation type="submission" date="2022-10" db="EMBL/GenBank/DDBJ databases">
        <title>The WGS of Solirubrobacter phytolaccae KCTC 29190.</title>
        <authorList>
            <person name="Jiang Z."/>
        </authorList>
    </citation>
    <scope>NUCLEOTIDE SEQUENCE</scope>
    <source>
        <strain evidence="2">KCTC 29190</strain>
    </source>
</reference>
<dbReference type="Proteomes" id="UP001147653">
    <property type="component" value="Unassembled WGS sequence"/>
</dbReference>
<evidence type="ECO:0000313" key="3">
    <source>
        <dbReference type="Proteomes" id="UP001147653"/>
    </source>
</evidence>
<keyword evidence="3" id="KW-1185">Reference proteome</keyword>
<comment type="caution">
    <text evidence="2">The sequence shown here is derived from an EMBL/GenBank/DDBJ whole genome shotgun (WGS) entry which is preliminary data.</text>
</comment>
<dbReference type="PANTHER" id="PTHR43861">
    <property type="entry name" value="TRANS-ACONITATE 2-METHYLTRANSFERASE-RELATED"/>
    <property type="match status" value="1"/>
</dbReference>
<feature type="domain" description="Methyltransferase type 11" evidence="1">
    <location>
        <begin position="84"/>
        <end position="175"/>
    </location>
</feature>
<dbReference type="RefSeq" id="WP_270026751.1">
    <property type="nucleotide sequence ID" value="NZ_JAPDDP010000035.1"/>
</dbReference>
<protein>
    <submittedName>
        <fullName evidence="2">Class I SAM-dependent methyltransferase</fullName>
    </submittedName>
</protein>
<keyword evidence="2" id="KW-0808">Transferase</keyword>
<sequence length="295" mass="32502">MSALAALRPPAGLDAVPEFDRGWRIDGALQPFLSYEQVADLNWSAELEELHEESSRTHFIDVLTRWALMRGIREALKPGALIFDVGCSSGYLLADLRQAQPAATTVGIDLVPEGLRRAYAEVPDAPLLLADCLALPIEDAAADAIVSANVLEHVADDEGALREMHRILRPGGVAAVVVPAGPGVYDAYDEHLGHERRYARHELARKGEAAGLEVLQDAYLGSIVFPPFWLTKKINRRRHRNLTEAQRQELVERSIERTQGSRLGDAASAIERRLLTRGKTIPFGIRSLAVFRRPA</sequence>
<dbReference type="CDD" id="cd02440">
    <property type="entry name" value="AdoMet_MTases"/>
    <property type="match status" value="1"/>
</dbReference>
<dbReference type="PANTHER" id="PTHR43861:SF1">
    <property type="entry name" value="TRANS-ACONITATE 2-METHYLTRANSFERASE"/>
    <property type="match status" value="1"/>
</dbReference>
<evidence type="ECO:0000313" key="2">
    <source>
        <dbReference type="EMBL" id="MDA0182386.1"/>
    </source>
</evidence>
<dbReference type="Pfam" id="PF08241">
    <property type="entry name" value="Methyltransf_11"/>
    <property type="match status" value="1"/>
</dbReference>
<name>A0A9X3NAF8_9ACTN</name>
<dbReference type="InterPro" id="IPR029063">
    <property type="entry name" value="SAM-dependent_MTases_sf"/>
</dbReference>